<gene>
    <name evidence="5" type="ORF">HK100_005890</name>
</gene>
<keyword evidence="1" id="KW-0479">Metal-binding</keyword>
<dbReference type="InterPro" id="IPR046349">
    <property type="entry name" value="C1-like_sf"/>
</dbReference>
<comment type="caution">
    <text evidence="5">The sequence shown here is derived from an EMBL/GenBank/DDBJ whole genome shotgun (WGS) entry which is preliminary data.</text>
</comment>
<reference evidence="5" key="1">
    <citation type="submission" date="2020-05" db="EMBL/GenBank/DDBJ databases">
        <title>Phylogenomic resolution of chytrid fungi.</title>
        <authorList>
            <person name="Stajich J.E."/>
            <person name="Amses K."/>
            <person name="Simmons R."/>
            <person name="Seto K."/>
            <person name="Myers J."/>
            <person name="Bonds A."/>
            <person name="Quandt C.A."/>
            <person name="Barry K."/>
            <person name="Liu P."/>
            <person name="Grigoriev I."/>
            <person name="Longcore J.E."/>
            <person name="James T.Y."/>
        </authorList>
    </citation>
    <scope>NUCLEOTIDE SEQUENCE</scope>
    <source>
        <strain evidence="5">JEL0513</strain>
    </source>
</reference>
<proteinExistence type="predicted"/>
<dbReference type="InterPro" id="IPR002219">
    <property type="entry name" value="PKC_DAG/PE"/>
</dbReference>
<feature type="region of interest" description="Disordered" evidence="3">
    <location>
        <begin position="91"/>
        <end position="130"/>
    </location>
</feature>
<organism evidence="5 6">
    <name type="scientific">Physocladia obscura</name>
    <dbReference type="NCBI Taxonomy" id="109957"/>
    <lineage>
        <taxon>Eukaryota</taxon>
        <taxon>Fungi</taxon>
        <taxon>Fungi incertae sedis</taxon>
        <taxon>Chytridiomycota</taxon>
        <taxon>Chytridiomycota incertae sedis</taxon>
        <taxon>Chytridiomycetes</taxon>
        <taxon>Chytridiales</taxon>
        <taxon>Chytriomycetaceae</taxon>
        <taxon>Physocladia</taxon>
    </lineage>
</organism>
<dbReference type="Pfam" id="PF00130">
    <property type="entry name" value="C1_1"/>
    <property type="match status" value="1"/>
</dbReference>
<evidence type="ECO:0000313" key="6">
    <source>
        <dbReference type="Proteomes" id="UP001211907"/>
    </source>
</evidence>
<evidence type="ECO:0000256" key="1">
    <source>
        <dbReference type="ARBA" id="ARBA00022723"/>
    </source>
</evidence>
<dbReference type="GO" id="GO:0046872">
    <property type="term" value="F:metal ion binding"/>
    <property type="evidence" value="ECO:0007669"/>
    <property type="project" value="UniProtKB-KW"/>
</dbReference>
<evidence type="ECO:0000256" key="3">
    <source>
        <dbReference type="SAM" id="MobiDB-lite"/>
    </source>
</evidence>
<keyword evidence="2" id="KW-0862">Zinc</keyword>
<feature type="non-terminal residue" evidence="5">
    <location>
        <position position="203"/>
    </location>
</feature>
<dbReference type="Gene3D" id="3.30.60.20">
    <property type="match status" value="1"/>
</dbReference>
<protein>
    <recommendedName>
        <fullName evidence="4">Phorbol-ester/DAG-type domain-containing protein</fullName>
    </recommendedName>
</protein>
<dbReference type="AlphaFoldDB" id="A0AAD5SR69"/>
<dbReference type="EMBL" id="JADGJH010002736">
    <property type="protein sequence ID" value="KAJ3095208.1"/>
    <property type="molecule type" value="Genomic_DNA"/>
</dbReference>
<dbReference type="SUPFAM" id="SSF57889">
    <property type="entry name" value="Cysteine-rich domain"/>
    <property type="match status" value="1"/>
</dbReference>
<evidence type="ECO:0000256" key="2">
    <source>
        <dbReference type="ARBA" id="ARBA00022833"/>
    </source>
</evidence>
<accession>A0AAD5SR69</accession>
<evidence type="ECO:0000313" key="5">
    <source>
        <dbReference type="EMBL" id="KAJ3095208.1"/>
    </source>
</evidence>
<dbReference type="PROSITE" id="PS50081">
    <property type="entry name" value="ZF_DAG_PE_2"/>
    <property type="match status" value="1"/>
</dbReference>
<evidence type="ECO:0000259" key="4">
    <source>
        <dbReference type="PROSITE" id="PS50081"/>
    </source>
</evidence>
<keyword evidence="6" id="KW-1185">Reference proteome</keyword>
<sequence length="203" mass="22492">MDQQQENAAGSSSQHVQQQHQFEPWTYMRPTNCDLCEFVACDQAYLTKTKTKKGGKLLWGLSKQGLHCVTCSRNVHPECARSLDATANKCNPTNLVTPGNQHQQQQQQQQQTPIQTPSHTQPPTPNPTPTTLLQDFVTQTTISKLENERAKAAANPPLDLAFTTPRNMAAFVPRITVVVAVFEFTQDILSWKNPAASLLALLA</sequence>
<feature type="domain" description="Phorbol-ester/DAG-type" evidence="4">
    <location>
        <begin position="19"/>
        <end position="90"/>
    </location>
</feature>
<feature type="compositionally biased region" description="Low complexity" evidence="3">
    <location>
        <begin position="97"/>
        <end position="119"/>
    </location>
</feature>
<dbReference type="Proteomes" id="UP001211907">
    <property type="component" value="Unassembled WGS sequence"/>
</dbReference>
<name>A0AAD5SR69_9FUNG</name>